<dbReference type="PANTHER" id="PTHR48100:SF1">
    <property type="entry name" value="HISTIDINE PHOSPHATASE FAMILY PROTEIN-RELATED"/>
    <property type="match status" value="1"/>
</dbReference>
<dbReference type="InterPro" id="IPR050275">
    <property type="entry name" value="PGM_Phosphatase"/>
</dbReference>
<evidence type="ECO:0000313" key="5">
    <source>
        <dbReference type="Proteomes" id="UP001152797"/>
    </source>
</evidence>
<dbReference type="EMBL" id="CAMXCT030000424">
    <property type="protein sequence ID" value="CAL4765944.1"/>
    <property type="molecule type" value="Genomic_DNA"/>
</dbReference>
<dbReference type="GO" id="GO:0016791">
    <property type="term" value="F:phosphatase activity"/>
    <property type="evidence" value="ECO:0007669"/>
    <property type="project" value="TreeGrafter"/>
</dbReference>
<feature type="region of interest" description="Disordered" evidence="1">
    <location>
        <begin position="445"/>
        <end position="468"/>
    </location>
</feature>
<feature type="region of interest" description="Disordered" evidence="1">
    <location>
        <begin position="929"/>
        <end position="967"/>
    </location>
</feature>
<evidence type="ECO:0000256" key="1">
    <source>
        <dbReference type="SAM" id="MobiDB-lite"/>
    </source>
</evidence>
<dbReference type="OrthoDB" id="496981at2759"/>
<feature type="compositionally biased region" description="Low complexity" evidence="1">
    <location>
        <begin position="445"/>
        <end position="456"/>
    </location>
</feature>
<dbReference type="AlphaFoldDB" id="A0A9P1BS80"/>
<dbReference type="InterPro" id="IPR029033">
    <property type="entry name" value="His_PPase_superfam"/>
</dbReference>
<dbReference type="InterPro" id="IPR013078">
    <property type="entry name" value="His_Pase_superF_clade-1"/>
</dbReference>
<dbReference type="SMART" id="SM00855">
    <property type="entry name" value="PGAM"/>
    <property type="match status" value="1"/>
</dbReference>
<evidence type="ECO:0000313" key="2">
    <source>
        <dbReference type="EMBL" id="CAI3978632.1"/>
    </source>
</evidence>
<dbReference type="GO" id="GO:0005737">
    <property type="term" value="C:cytoplasm"/>
    <property type="evidence" value="ECO:0007669"/>
    <property type="project" value="TreeGrafter"/>
</dbReference>
<comment type="caution">
    <text evidence="2">The sequence shown here is derived from an EMBL/GenBank/DDBJ whole genome shotgun (WGS) entry which is preliminary data.</text>
</comment>
<dbReference type="PANTHER" id="PTHR48100">
    <property type="entry name" value="BROAD-SPECIFICITY PHOSPHATASE YOR283W-RELATED"/>
    <property type="match status" value="1"/>
</dbReference>
<dbReference type="Gene3D" id="3.40.50.1240">
    <property type="entry name" value="Phosphoglycerate mutase-like"/>
    <property type="match status" value="1"/>
</dbReference>
<proteinExistence type="predicted"/>
<protein>
    <submittedName>
        <fullName evidence="4">Phosphoglycerate mutase (2,3-diphosphoglycerate-dependent)</fullName>
    </submittedName>
</protein>
<dbReference type="CDD" id="cd07067">
    <property type="entry name" value="HP_PGM_like"/>
    <property type="match status" value="1"/>
</dbReference>
<dbReference type="Pfam" id="PF00300">
    <property type="entry name" value="His_Phos_1"/>
    <property type="match status" value="1"/>
</dbReference>
<accession>A0A9P1BS80</accession>
<feature type="compositionally biased region" description="Low complexity" evidence="1">
    <location>
        <begin position="932"/>
        <end position="952"/>
    </location>
</feature>
<keyword evidence="5" id="KW-1185">Reference proteome</keyword>
<dbReference type="SUPFAM" id="SSF53254">
    <property type="entry name" value="Phosphoglycerate mutase-like"/>
    <property type="match status" value="1"/>
</dbReference>
<reference evidence="3" key="2">
    <citation type="submission" date="2024-04" db="EMBL/GenBank/DDBJ databases">
        <authorList>
            <person name="Chen Y."/>
            <person name="Shah S."/>
            <person name="Dougan E. K."/>
            <person name="Thang M."/>
            <person name="Chan C."/>
        </authorList>
    </citation>
    <scope>NUCLEOTIDE SEQUENCE [LARGE SCALE GENOMIC DNA]</scope>
</reference>
<evidence type="ECO:0000313" key="3">
    <source>
        <dbReference type="EMBL" id="CAL1132007.1"/>
    </source>
</evidence>
<gene>
    <name evidence="2" type="ORF">C1SCF055_LOCUS6666</name>
</gene>
<organism evidence="2">
    <name type="scientific">Cladocopium goreaui</name>
    <dbReference type="NCBI Taxonomy" id="2562237"/>
    <lineage>
        <taxon>Eukaryota</taxon>
        <taxon>Sar</taxon>
        <taxon>Alveolata</taxon>
        <taxon>Dinophyceae</taxon>
        <taxon>Suessiales</taxon>
        <taxon>Symbiodiniaceae</taxon>
        <taxon>Cladocopium</taxon>
    </lineage>
</organism>
<reference evidence="2" key="1">
    <citation type="submission" date="2022-10" db="EMBL/GenBank/DDBJ databases">
        <authorList>
            <person name="Chen Y."/>
            <person name="Dougan E. K."/>
            <person name="Chan C."/>
            <person name="Rhodes N."/>
            <person name="Thang M."/>
        </authorList>
    </citation>
    <scope>NUCLEOTIDE SEQUENCE</scope>
</reference>
<name>A0A9P1BS80_9DINO</name>
<evidence type="ECO:0000313" key="4">
    <source>
        <dbReference type="EMBL" id="CAL4765944.1"/>
    </source>
</evidence>
<sequence length="967" mass="107899">MITSLWGSGEVGPLCLVLPQGFLPGEKQAELAKRFGPDVYFLSSGRSTHFMNAECVVAFFETILADAFERRRARLAERYAKSFLDEWGVLLCDSFTGHHSTSEGVDIQRELFSKTTRVVLPERQPGGWSARGQPCDAIHALLRKNMNTYLETCLGYRSGLMSRATETPVLMSNGNVHLAVSHEDSVLSCIYGWQRMAKKQKVLRWAWLSRGMASIEEMCEVAPGEVTPEGLKSEMEECEKHVEDGEWEAGIDEVFSRPDVNRTMFIWQVEVATEDSDVEDDWEKEDSAWRCLPQHWQTVLNARLAQYQSSLQDAQALYEYRVETFGANDVKTKNANQKLVDLQSGKGARSIVLMLKGSGKEVGQEVYRRTVQNDNGELKVSVSNKIQAYQLCVDSMKLSTLSDPVVERQLRIVSVTGFSRELQEVRLHLDVASLQSSNLMEGFKFSNSSSSSGKNGSTEEVQKTGGMEEPGDVAVLEDEFEAAEDGLNAIIGANPADFAEAGVEADKGCRLAMRRKRLLLTFLVVPEASMSWLRIMTLSGCNKSWSLFSDFINQEASDEIQAFFSSRPPGVVRALVMRHAMGSHNTYAGIGSLVSEDAEINETGEAQATAVAEKLREAGVFHEIQLAVISPFTRALQTALRVIPQELLDGENEGSQKLPTLVHPLCAEQTFVHSHVGRGNRGSTVEELSRSPEFSLFDWKDVETYCEKHRVNAGKWWHHGPHPEETESSFQRRAVRLKKWLGSLQDTWGDLNLILVSHGGVMQAAFDYQPHPPNCAFRVYDLQRDGRCKHVARNEEVNPNHLLAEPHFAVCSVRRLPDKMNGSTVFGVEVDMEEGLFMLNLSENALREKLHDPVKAALSAELYERFGLAGLFPSWWSWLNRARADLSIYIQDYLEQLALAMGQEDFPWSVAELVHQVLLEGRVSELPDDMAEQAQEPLPEAPEAPASAGEEATQAEEAENAAECKVG</sequence>
<dbReference type="EMBL" id="CAMXCT020000424">
    <property type="protein sequence ID" value="CAL1132007.1"/>
    <property type="molecule type" value="Genomic_DNA"/>
</dbReference>
<dbReference type="EMBL" id="CAMXCT010000424">
    <property type="protein sequence ID" value="CAI3978632.1"/>
    <property type="molecule type" value="Genomic_DNA"/>
</dbReference>
<dbReference type="Proteomes" id="UP001152797">
    <property type="component" value="Unassembled WGS sequence"/>
</dbReference>